<dbReference type="InterPro" id="IPR006115">
    <property type="entry name" value="6PGDH_NADP-bd"/>
</dbReference>
<dbReference type="Pfam" id="PF14833">
    <property type="entry name" value="NAD_binding_11"/>
    <property type="match status" value="1"/>
</dbReference>
<dbReference type="KEGG" id="pbh:AAW51_5192"/>
<dbReference type="PANTHER" id="PTHR43580:SF2">
    <property type="entry name" value="CYTOKINE-LIKE NUCLEAR FACTOR N-PAC"/>
    <property type="match status" value="1"/>
</dbReference>
<evidence type="ECO:0000313" key="4">
    <source>
        <dbReference type="EMBL" id="AKJ31883.1"/>
    </source>
</evidence>
<evidence type="ECO:0000259" key="2">
    <source>
        <dbReference type="Pfam" id="PF03446"/>
    </source>
</evidence>
<keyword evidence="5" id="KW-1185">Reference proteome</keyword>
<dbReference type="InterPro" id="IPR008927">
    <property type="entry name" value="6-PGluconate_DH-like_C_sf"/>
</dbReference>
<dbReference type="InterPro" id="IPR036291">
    <property type="entry name" value="NAD(P)-bd_dom_sf"/>
</dbReference>
<organism evidence="4 5">
    <name type="scientific">Caldimonas brevitalea</name>
    <dbReference type="NCBI Taxonomy" id="413882"/>
    <lineage>
        <taxon>Bacteria</taxon>
        <taxon>Pseudomonadati</taxon>
        <taxon>Pseudomonadota</taxon>
        <taxon>Betaproteobacteria</taxon>
        <taxon>Burkholderiales</taxon>
        <taxon>Sphaerotilaceae</taxon>
        <taxon>Caldimonas</taxon>
    </lineage>
</organism>
<dbReference type="Proteomes" id="UP000035352">
    <property type="component" value="Chromosome"/>
</dbReference>
<dbReference type="STRING" id="413882.AAW51_5192"/>
<dbReference type="RefSeq" id="WP_083438589.1">
    <property type="nucleotide sequence ID" value="NZ_CP011371.1"/>
</dbReference>
<feature type="domain" description="3-hydroxyisobutyrate dehydrogenase-like NAD-binding" evidence="3">
    <location>
        <begin position="168"/>
        <end position="282"/>
    </location>
</feature>
<feature type="region of interest" description="Disordered" evidence="1">
    <location>
        <begin position="427"/>
        <end position="453"/>
    </location>
</feature>
<sequence length="453" mass="47187">MEIKHITVAVLGTGLIGAPVARNLANKGFRVKVWNRTASKASAIAQANLQACTSVAEAVSEASHIVTVLKDGDSVAAAIEAGAGHFQPGAIWVQLSTVGVEASLDLARRAEEHQLVYFDAPVQGTRQPAEQGQLVILASGPVAQRVSVQPLFDAIGKRTVWVAETPGHSSRLKLALNSWVFALTHGLAESLALAKGLGVDPQLVIDVVSNGPMDCTYFQLKSAAMLAGNYTPSFSVANAAKDAQLIVEAARQAGVRADVVEAGLRRFQRAVAAGHGDKDMAASFLASDAPPDVTAPGADDDSCAHPPDRACCRRRTRGPAPVPDARSAPACTARRGRGPRGGGWQGLSMGLRSTRGPPTRRIQPQGQGVRSRPDAEEAFNLMLFSLPTGMLGVHSEIRQRKAATAHDVDGIRTDAPPKFASLATAAPMPRSPAAGSARPGLHVLGTRPSAGSG</sequence>
<evidence type="ECO:0000313" key="5">
    <source>
        <dbReference type="Proteomes" id="UP000035352"/>
    </source>
</evidence>
<dbReference type="PANTHER" id="PTHR43580">
    <property type="entry name" value="OXIDOREDUCTASE GLYR1-RELATED"/>
    <property type="match status" value="1"/>
</dbReference>
<proteinExistence type="predicted"/>
<dbReference type="SUPFAM" id="SSF48179">
    <property type="entry name" value="6-phosphogluconate dehydrogenase C-terminal domain-like"/>
    <property type="match status" value="1"/>
</dbReference>
<feature type="domain" description="6-phosphogluconate dehydrogenase NADP-binding" evidence="2">
    <location>
        <begin position="7"/>
        <end position="161"/>
    </location>
</feature>
<accession>A0A0G3BV39</accession>
<evidence type="ECO:0000259" key="3">
    <source>
        <dbReference type="Pfam" id="PF14833"/>
    </source>
</evidence>
<dbReference type="Gene3D" id="1.10.1040.10">
    <property type="entry name" value="N-(1-d-carboxylethyl)-l-norvaline Dehydrogenase, domain 2"/>
    <property type="match status" value="1"/>
</dbReference>
<dbReference type="Pfam" id="PF03446">
    <property type="entry name" value="NAD_binding_2"/>
    <property type="match status" value="1"/>
</dbReference>
<reference evidence="4 5" key="1">
    <citation type="submission" date="2015-05" db="EMBL/GenBank/DDBJ databases">
        <authorList>
            <person name="Tang B."/>
            <person name="Yu Y."/>
        </authorList>
    </citation>
    <scope>NUCLEOTIDE SEQUENCE [LARGE SCALE GENOMIC DNA]</scope>
    <source>
        <strain evidence="4 5">DSM 7029</strain>
    </source>
</reference>
<dbReference type="EMBL" id="CP011371">
    <property type="protein sequence ID" value="AKJ31883.1"/>
    <property type="molecule type" value="Genomic_DNA"/>
</dbReference>
<dbReference type="OrthoDB" id="9777604at2"/>
<feature type="region of interest" description="Disordered" evidence="1">
    <location>
        <begin position="314"/>
        <end position="371"/>
    </location>
</feature>
<evidence type="ECO:0000256" key="1">
    <source>
        <dbReference type="SAM" id="MobiDB-lite"/>
    </source>
</evidence>
<protein>
    <submittedName>
        <fullName evidence="4">3-hydroxyisobutyrate dehydrogenase</fullName>
    </submittedName>
</protein>
<dbReference type="InterPro" id="IPR051265">
    <property type="entry name" value="HIBADH-related_NP60_sf"/>
</dbReference>
<dbReference type="Gene3D" id="3.40.50.720">
    <property type="entry name" value="NAD(P)-binding Rossmann-like Domain"/>
    <property type="match status" value="1"/>
</dbReference>
<dbReference type="PATRIC" id="fig|413882.6.peg.5421"/>
<dbReference type="InterPro" id="IPR029154">
    <property type="entry name" value="HIBADH-like_NADP-bd"/>
</dbReference>
<dbReference type="SUPFAM" id="SSF51735">
    <property type="entry name" value="NAD(P)-binding Rossmann-fold domains"/>
    <property type="match status" value="1"/>
</dbReference>
<gene>
    <name evidence="4" type="ORF">AAW51_5192</name>
</gene>
<dbReference type="AlphaFoldDB" id="A0A0G3BV39"/>
<dbReference type="GO" id="GO:0050661">
    <property type="term" value="F:NADP binding"/>
    <property type="evidence" value="ECO:0007669"/>
    <property type="project" value="InterPro"/>
</dbReference>
<dbReference type="GO" id="GO:0051287">
    <property type="term" value="F:NAD binding"/>
    <property type="evidence" value="ECO:0007669"/>
    <property type="project" value="InterPro"/>
</dbReference>
<name>A0A0G3BV39_9BURK</name>
<dbReference type="InterPro" id="IPR013328">
    <property type="entry name" value="6PGD_dom2"/>
</dbReference>